<comment type="catalytic activity">
    <reaction evidence="8">
        <text>(6S)-5,6,7,8-tetrahydrofolate + NADP(+) = 7,8-dihydrofolate + NADPH + H(+)</text>
        <dbReference type="Rhea" id="RHEA:15009"/>
        <dbReference type="ChEBI" id="CHEBI:15378"/>
        <dbReference type="ChEBI" id="CHEBI:57451"/>
        <dbReference type="ChEBI" id="CHEBI:57453"/>
        <dbReference type="ChEBI" id="CHEBI:57783"/>
        <dbReference type="ChEBI" id="CHEBI:58349"/>
        <dbReference type="EC" id="1.5.1.3"/>
    </reaction>
</comment>
<dbReference type="InterPro" id="IPR017925">
    <property type="entry name" value="DHFR_CS"/>
</dbReference>
<evidence type="ECO:0000313" key="12">
    <source>
        <dbReference type="Proteomes" id="UP000221024"/>
    </source>
</evidence>
<protein>
    <recommendedName>
        <fullName evidence="3 8">Dihydrofolate reductase</fullName>
        <ecNumber evidence="3 8">1.5.1.3</ecNumber>
    </recommendedName>
</protein>
<dbReference type="GO" id="GO:0050661">
    <property type="term" value="F:NADP binding"/>
    <property type="evidence" value="ECO:0007669"/>
    <property type="project" value="InterPro"/>
</dbReference>
<evidence type="ECO:0000256" key="7">
    <source>
        <dbReference type="ARBA" id="ARBA00025067"/>
    </source>
</evidence>
<dbReference type="GO" id="GO:0004146">
    <property type="term" value="F:dihydrofolate reductase activity"/>
    <property type="evidence" value="ECO:0007669"/>
    <property type="project" value="UniProtKB-EC"/>
</dbReference>
<dbReference type="PRINTS" id="PR00070">
    <property type="entry name" value="DHFR"/>
</dbReference>
<dbReference type="InterPro" id="IPR024072">
    <property type="entry name" value="DHFR-like_dom_sf"/>
</dbReference>
<dbReference type="CDD" id="cd00209">
    <property type="entry name" value="DHFR"/>
    <property type="match status" value="1"/>
</dbReference>
<accession>A0A2H3NPT9</accession>
<dbReference type="UniPathway" id="UPA00077">
    <property type="reaction ID" value="UER00158"/>
</dbReference>
<comment type="caution">
    <text evidence="11">The sequence shown here is derived from an EMBL/GenBank/DDBJ whole genome shotgun (WGS) entry which is preliminary data.</text>
</comment>
<dbReference type="GO" id="GO:0046654">
    <property type="term" value="P:tetrahydrofolate biosynthetic process"/>
    <property type="evidence" value="ECO:0007669"/>
    <property type="project" value="UniProtKB-UniPathway"/>
</dbReference>
<dbReference type="PROSITE" id="PS00075">
    <property type="entry name" value="DHFR_1"/>
    <property type="match status" value="1"/>
</dbReference>
<dbReference type="PROSITE" id="PS51330">
    <property type="entry name" value="DHFR_2"/>
    <property type="match status" value="1"/>
</dbReference>
<comment type="pathway">
    <text evidence="1 8">Cofactor biosynthesis; tetrahydrofolate biosynthesis; 5,6,7,8-tetrahydrofolate from 7,8-dihydrofolate: step 1/1.</text>
</comment>
<reference evidence="11 12" key="1">
    <citation type="submission" date="2017-10" db="EMBL/GenBank/DDBJ databases">
        <title>Draft genome of Longimonas halophila.</title>
        <authorList>
            <person name="Goh K.M."/>
            <person name="Shamsir M.S."/>
            <person name="Lim S.W."/>
        </authorList>
    </citation>
    <scope>NUCLEOTIDE SEQUENCE [LARGE SCALE GENOMIC DNA]</scope>
    <source>
        <strain evidence="11 12">KCTC 42399</strain>
    </source>
</reference>
<evidence type="ECO:0000256" key="3">
    <source>
        <dbReference type="ARBA" id="ARBA00012856"/>
    </source>
</evidence>
<comment type="function">
    <text evidence="7 8">Key enzyme in folate metabolism. Catalyzes an essential reaction for de novo glycine and purine synthesis, and for DNA precursor synthesis.</text>
</comment>
<name>A0A2H3NPT9_9BACT</name>
<sequence>MTIILIAAVAKENRVIGAEGDMPWHLPDDLKRFKRLTTGHPLLMGRRTFESITNTFGSPLPDRRQLILTTTRTYDYPGVETYASIPEALDAVPSDATLYVGGGQQIYEQFLPRADRLELTEVNGHYEGDTFFPSYEHLIGDTFVETQREEHDAFDFVTYDRVDARSR</sequence>
<dbReference type="InterPro" id="IPR012259">
    <property type="entry name" value="DHFR"/>
</dbReference>
<dbReference type="PIRSF" id="PIRSF000194">
    <property type="entry name" value="DHFR"/>
    <property type="match status" value="1"/>
</dbReference>
<evidence type="ECO:0000313" key="11">
    <source>
        <dbReference type="EMBL" id="PEN09207.1"/>
    </source>
</evidence>
<evidence type="ECO:0000256" key="1">
    <source>
        <dbReference type="ARBA" id="ARBA00004903"/>
    </source>
</evidence>
<keyword evidence="6 8" id="KW-0560">Oxidoreductase</keyword>
<evidence type="ECO:0000256" key="9">
    <source>
        <dbReference type="RuleBase" id="RU004474"/>
    </source>
</evidence>
<dbReference type="GO" id="GO:0046452">
    <property type="term" value="P:dihydrofolate metabolic process"/>
    <property type="evidence" value="ECO:0007669"/>
    <property type="project" value="TreeGrafter"/>
</dbReference>
<evidence type="ECO:0000256" key="8">
    <source>
        <dbReference type="PIRNR" id="PIRNR000194"/>
    </source>
</evidence>
<dbReference type="GO" id="GO:0046655">
    <property type="term" value="P:folic acid metabolic process"/>
    <property type="evidence" value="ECO:0007669"/>
    <property type="project" value="TreeGrafter"/>
</dbReference>
<dbReference type="Gene3D" id="3.40.430.10">
    <property type="entry name" value="Dihydrofolate Reductase, subunit A"/>
    <property type="match status" value="1"/>
</dbReference>
<dbReference type="PANTHER" id="PTHR48069">
    <property type="entry name" value="DIHYDROFOLATE REDUCTASE"/>
    <property type="match status" value="1"/>
</dbReference>
<keyword evidence="12" id="KW-1185">Reference proteome</keyword>
<dbReference type="EMBL" id="PDEP01000001">
    <property type="protein sequence ID" value="PEN09207.1"/>
    <property type="molecule type" value="Genomic_DNA"/>
</dbReference>
<evidence type="ECO:0000256" key="2">
    <source>
        <dbReference type="ARBA" id="ARBA00009539"/>
    </source>
</evidence>
<dbReference type="Pfam" id="PF00186">
    <property type="entry name" value="DHFR_1"/>
    <property type="match status" value="1"/>
</dbReference>
<evidence type="ECO:0000256" key="4">
    <source>
        <dbReference type="ARBA" id="ARBA00022563"/>
    </source>
</evidence>
<evidence type="ECO:0000256" key="6">
    <source>
        <dbReference type="ARBA" id="ARBA00023002"/>
    </source>
</evidence>
<dbReference type="GO" id="GO:0006730">
    <property type="term" value="P:one-carbon metabolic process"/>
    <property type="evidence" value="ECO:0007669"/>
    <property type="project" value="UniProtKB-KW"/>
</dbReference>
<dbReference type="AlphaFoldDB" id="A0A2H3NPT9"/>
<feature type="domain" description="DHFR" evidence="10">
    <location>
        <begin position="2"/>
        <end position="167"/>
    </location>
</feature>
<gene>
    <name evidence="11" type="ORF">CRI93_00295</name>
</gene>
<comment type="similarity">
    <text evidence="2 8 9">Belongs to the dihydrofolate reductase family.</text>
</comment>
<keyword evidence="4 8" id="KW-0554">One-carbon metabolism</keyword>
<dbReference type="InterPro" id="IPR001796">
    <property type="entry name" value="DHFR_dom"/>
</dbReference>
<evidence type="ECO:0000256" key="5">
    <source>
        <dbReference type="ARBA" id="ARBA00022857"/>
    </source>
</evidence>
<dbReference type="SUPFAM" id="SSF53597">
    <property type="entry name" value="Dihydrofolate reductase-like"/>
    <property type="match status" value="1"/>
</dbReference>
<dbReference type="Proteomes" id="UP000221024">
    <property type="component" value="Unassembled WGS sequence"/>
</dbReference>
<dbReference type="RefSeq" id="WP_098060607.1">
    <property type="nucleotide sequence ID" value="NZ_PDEP01000001.1"/>
</dbReference>
<evidence type="ECO:0000259" key="10">
    <source>
        <dbReference type="PROSITE" id="PS51330"/>
    </source>
</evidence>
<organism evidence="11 12">
    <name type="scientific">Longimonas halophila</name>
    <dbReference type="NCBI Taxonomy" id="1469170"/>
    <lineage>
        <taxon>Bacteria</taxon>
        <taxon>Pseudomonadati</taxon>
        <taxon>Rhodothermota</taxon>
        <taxon>Rhodothermia</taxon>
        <taxon>Rhodothermales</taxon>
        <taxon>Salisaetaceae</taxon>
        <taxon>Longimonas</taxon>
    </lineage>
</organism>
<dbReference type="GO" id="GO:0005829">
    <property type="term" value="C:cytosol"/>
    <property type="evidence" value="ECO:0007669"/>
    <property type="project" value="TreeGrafter"/>
</dbReference>
<keyword evidence="5 8" id="KW-0521">NADP</keyword>
<dbReference type="EC" id="1.5.1.3" evidence="3 8"/>
<dbReference type="OrthoDB" id="9804315at2"/>
<proteinExistence type="inferred from homology"/>
<dbReference type="PANTHER" id="PTHR48069:SF3">
    <property type="entry name" value="DIHYDROFOLATE REDUCTASE"/>
    <property type="match status" value="1"/>
</dbReference>